<keyword evidence="7 17" id="KW-0067">ATP-binding</keyword>
<evidence type="ECO:0000313" key="22">
    <source>
        <dbReference type="EMBL" id="MBB3187849.1"/>
    </source>
</evidence>
<keyword evidence="12 17" id="KW-0456">Lyase</keyword>
<gene>
    <name evidence="18" type="primary">nnrE</name>
    <name evidence="17" type="synonym">nnrD</name>
    <name evidence="22" type="ORF">FHX64_002047</name>
</gene>
<keyword evidence="6 17" id="KW-0547">Nucleotide-binding</keyword>
<dbReference type="SUPFAM" id="SSF53613">
    <property type="entry name" value="Ribokinase-like"/>
    <property type="match status" value="1"/>
</dbReference>
<dbReference type="PROSITE" id="PS01050">
    <property type="entry name" value="YJEF_C_2"/>
    <property type="match status" value="1"/>
</dbReference>
<evidence type="ECO:0000256" key="7">
    <source>
        <dbReference type="ARBA" id="ARBA00022840"/>
    </source>
</evidence>
<dbReference type="Proteomes" id="UP000544222">
    <property type="component" value="Unassembled WGS sequence"/>
</dbReference>
<dbReference type="PIRSF" id="PIRSF017184">
    <property type="entry name" value="Nnr"/>
    <property type="match status" value="1"/>
</dbReference>
<keyword evidence="13" id="KW-0511">Multifunctional enzyme</keyword>
<comment type="catalytic activity">
    <reaction evidence="1 18 19">
        <text>(6R)-NADHX = (6S)-NADHX</text>
        <dbReference type="Rhea" id="RHEA:32215"/>
        <dbReference type="ChEBI" id="CHEBI:64074"/>
        <dbReference type="ChEBI" id="CHEBI:64075"/>
        <dbReference type="EC" id="5.1.99.6"/>
    </reaction>
</comment>
<dbReference type="Pfam" id="PF01256">
    <property type="entry name" value="Carb_kinase"/>
    <property type="match status" value="1"/>
</dbReference>
<dbReference type="CDD" id="cd01171">
    <property type="entry name" value="YXKO-related"/>
    <property type="match status" value="1"/>
</dbReference>
<dbReference type="GO" id="GO:0052856">
    <property type="term" value="F:NAD(P)HX epimerase activity"/>
    <property type="evidence" value="ECO:0007669"/>
    <property type="project" value="UniProtKB-UniRule"/>
</dbReference>
<dbReference type="HAMAP" id="MF_01966">
    <property type="entry name" value="NADHX_epimerase"/>
    <property type="match status" value="1"/>
</dbReference>
<evidence type="ECO:0000256" key="12">
    <source>
        <dbReference type="ARBA" id="ARBA00023239"/>
    </source>
</evidence>
<evidence type="ECO:0000256" key="10">
    <source>
        <dbReference type="ARBA" id="ARBA00023027"/>
    </source>
</evidence>
<feature type="binding site" evidence="17">
    <location>
        <begin position="412"/>
        <end position="416"/>
    </location>
    <ligand>
        <name>AMP</name>
        <dbReference type="ChEBI" id="CHEBI:456215"/>
    </ligand>
</feature>
<dbReference type="EMBL" id="JACHYB010000002">
    <property type="protein sequence ID" value="MBB3187849.1"/>
    <property type="molecule type" value="Genomic_DNA"/>
</dbReference>
<keyword evidence="23" id="KW-1185">Reference proteome</keyword>
<evidence type="ECO:0000256" key="18">
    <source>
        <dbReference type="HAMAP-Rule" id="MF_01966"/>
    </source>
</evidence>
<comment type="function">
    <text evidence="17">Catalyzes the dehydration of the S-form of NAD(P)HX at the expense of ADP, which is converted to AMP. Together with NAD(P)HX epimerase, which catalyzes the epimerization of the S- and R-forms, the enzyme allows the repair of both epimers of NAD(P)HX, a damaged form of NAD(P)H that is a result of enzymatic or heat-dependent hydration.</text>
</comment>
<dbReference type="InterPro" id="IPR036652">
    <property type="entry name" value="YjeF_N_dom_sf"/>
</dbReference>
<dbReference type="EC" id="5.1.99.6" evidence="19"/>
<keyword evidence="11 18" id="KW-0413">Isomerase</keyword>
<evidence type="ECO:0000256" key="19">
    <source>
        <dbReference type="PIRNR" id="PIRNR017184"/>
    </source>
</evidence>
<feature type="domain" description="YjeF C-terminal" evidence="20">
    <location>
        <begin position="228"/>
        <end position="501"/>
    </location>
</feature>
<dbReference type="PROSITE" id="PS51385">
    <property type="entry name" value="YJEF_N"/>
    <property type="match status" value="1"/>
</dbReference>
<dbReference type="InterPro" id="IPR029056">
    <property type="entry name" value="Ribokinase-like"/>
</dbReference>
<dbReference type="InterPro" id="IPR004443">
    <property type="entry name" value="YjeF_N_dom"/>
</dbReference>
<dbReference type="PANTHER" id="PTHR12592:SF0">
    <property type="entry name" value="ATP-DEPENDENT (S)-NAD(P)H-HYDRATE DEHYDRATASE"/>
    <property type="match status" value="1"/>
</dbReference>
<evidence type="ECO:0000256" key="15">
    <source>
        <dbReference type="ARBA" id="ARBA00048238"/>
    </source>
</evidence>
<dbReference type="Gene3D" id="3.40.50.10260">
    <property type="entry name" value="YjeF N-terminal domain"/>
    <property type="match status" value="1"/>
</dbReference>
<evidence type="ECO:0000256" key="6">
    <source>
        <dbReference type="ARBA" id="ARBA00022741"/>
    </source>
</evidence>
<dbReference type="GO" id="GO:0110051">
    <property type="term" value="P:metabolite repair"/>
    <property type="evidence" value="ECO:0007669"/>
    <property type="project" value="TreeGrafter"/>
</dbReference>
<evidence type="ECO:0000256" key="3">
    <source>
        <dbReference type="ARBA" id="ARBA00006001"/>
    </source>
</evidence>
<comment type="catalytic activity">
    <reaction evidence="2 18 19">
        <text>(6R)-NADPHX = (6S)-NADPHX</text>
        <dbReference type="Rhea" id="RHEA:32227"/>
        <dbReference type="ChEBI" id="CHEBI:64076"/>
        <dbReference type="ChEBI" id="CHEBI:64077"/>
        <dbReference type="EC" id="5.1.99.6"/>
    </reaction>
</comment>
<evidence type="ECO:0000256" key="9">
    <source>
        <dbReference type="ARBA" id="ARBA00022958"/>
    </source>
</evidence>
<feature type="binding site" evidence="18">
    <location>
        <position position="58"/>
    </location>
    <ligand>
        <name>K(+)</name>
        <dbReference type="ChEBI" id="CHEBI:29103"/>
    </ligand>
</feature>
<comment type="similarity">
    <text evidence="17">Belongs to the NnrD/CARKD family.</text>
</comment>
<evidence type="ECO:0000256" key="1">
    <source>
        <dbReference type="ARBA" id="ARBA00000013"/>
    </source>
</evidence>
<dbReference type="PANTHER" id="PTHR12592">
    <property type="entry name" value="ATP-DEPENDENT (S)-NAD(P)H-HYDRATE DEHYDRATASE FAMILY MEMBER"/>
    <property type="match status" value="1"/>
</dbReference>
<feature type="binding site" evidence="17">
    <location>
        <position position="377"/>
    </location>
    <ligand>
        <name>(6S)-NADPHX</name>
        <dbReference type="ChEBI" id="CHEBI:64076"/>
    </ligand>
</feature>
<feature type="binding site" evidence="17">
    <location>
        <position position="441"/>
    </location>
    <ligand>
        <name>AMP</name>
        <dbReference type="ChEBI" id="CHEBI:456215"/>
    </ligand>
</feature>
<evidence type="ECO:0000256" key="5">
    <source>
        <dbReference type="ARBA" id="ARBA00022723"/>
    </source>
</evidence>
<dbReference type="RefSeq" id="WP_183413665.1">
    <property type="nucleotide sequence ID" value="NZ_JACHYB010000002.1"/>
</dbReference>
<evidence type="ECO:0000256" key="4">
    <source>
        <dbReference type="ARBA" id="ARBA00009524"/>
    </source>
</evidence>
<evidence type="ECO:0000259" key="20">
    <source>
        <dbReference type="PROSITE" id="PS51383"/>
    </source>
</evidence>
<dbReference type="Pfam" id="PF03853">
    <property type="entry name" value="YjeF_N"/>
    <property type="match status" value="1"/>
</dbReference>
<dbReference type="InterPro" id="IPR000631">
    <property type="entry name" value="CARKD"/>
</dbReference>
<dbReference type="Gene3D" id="3.40.1190.20">
    <property type="match status" value="1"/>
</dbReference>
<feature type="binding site" evidence="18">
    <location>
        <begin position="130"/>
        <end position="136"/>
    </location>
    <ligand>
        <name>(6S)-NADPHX</name>
        <dbReference type="ChEBI" id="CHEBI:64076"/>
    </ligand>
</feature>
<evidence type="ECO:0000256" key="16">
    <source>
        <dbReference type="ARBA" id="ARBA00049209"/>
    </source>
</evidence>
<feature type="binding site" evidence="18">
    <location>
        <position position="162"/>
    </location>
    <ligand>
        <name>K(+)</name>
        <dbReference type="ChEBI" id="CHEBI:29103"/>
    </ligand>
</feature>
<keyword evidence="10 17" id="KW-0520">NAD</keyword>
<feature type="binding site" evidence="17">
    <location>
        <position position="442"/>
    </location>
    <ligand>
        <name>(6S)-NADPHX</name>
        <dbReference type="ChEBI" id="CHEBI:64076"/>
    </ligand>
</feature>
<comment type="caution">
    <text evidence="18">Lacks conserved residue(s) required for the propagation of feature annotation.</text>
</comment>
<comment type="function">
    <text evidence="18">Catalyzes the epimerization of the S- and R-forms of NAD(P)HX, a damaged form of NAD(P)H that is a result of enzymatic or heat-dependent hydration. This is a prerequisite for the S-specific NAD(P)H-hydrate dehydratase to allow the repair of both epimers of NAD(P)HX.</text>
</comment>
<protein>
    <recommendedName>
        <fullName evidence="19">Bifunctional NAD(P)H-hydrate repair enzyme</fullName>
    </recommendedName>
    <alternativeName>
        <fullName evidence="19">Nicotinamide nucleotide repair protein</fullName>
    </alternativeName>
    <domain>
        <recommendedName>
            <fullName evidence="19">ADP-dependent (S)-NAD(P)H-hydrate dehydratase</fullName>
            <ecNumber evidence="19">4.2.1.136</ecNumber>
        </recommendedName>
        <alternativeName>
            <fullName evidence="19">ADP-dependent NAD(P)HX dehydratase</fullName>
        </alternativeName>
    </domain>
    <domain>
        <recommendedName>
            <fullName evidence="19">NAD(P)H-hydrate epimerase</fullName>
            <ecNumber evidence="19">5.1.99.6</ecNumber>
        </recommendedName>
    </domain>
</protein>
<proteinExistence type="inferred from homology"/>
<dbReference type="HAMAP" id="MF_01965">
    <property type="entry name" value="NADHX_dehydratase"/>
    <property type="match status" value="1"/>
</dbReference>
<comment type="function">
    <text evidence="14 19">Bifunctional enzyme that catalyzes the epimerization of the S- and R-forms of NAD(P)HX and the dehydration of the S-form of NAD(P)HX at the expense of ADP, which is converted to AMP. This allows the repair of both epimers of NAD(P)HX, a damaged form of NAD(P)H that is a result of enzymatic or heat-dependent hydration.</text>
</comment>
<dbReference type="EC" id="4.2.1.136" evidence="19"/>
<evidence type="ECO:0000256" key="17">
    <source>
        <dbReference type="HAMAP-Rule" id="MF_01965"/>
    </source>
</evidence>
<dbReference type="GO" id="GO:0046872">
    <property type="term" value="F:metal ion binding"/>
    <property type="evidence" value="ECO:0007669"/>
    <property type="project" value="UniProtKB-UniRule"/>
</dbReference>
<evidence type="ECO:0000256" key="11">
    <source>
        <dbReference type="ARBA" id="ARBA00023235"/>
    </source>
</evidence>
<dbReference type="InterPro" id="IPR017953">
    <property type="entry name" value="Carbohydrate_kinase_pred_CS"/>
</dbReference>
<dbReference type="SUPFAM" id="SSF64153">
    <property type="entry name" value="YjeF N-terminal domain-like"/>
    <property type="match status" value="1"/>
</dbReference>
<dbReference type="PROSITE" id="PS51383">
    <property type="entry name" value="YJEF_C_3"/>
    <property type="match status" value="1"/>
</dbReference>
<feature type="binding site" evidence="18">
    <location>
        <begin position="57"/>
        <end position="61"/>
    </location>
    <ligand>
        <name>(6S)-NADPHX</name>
        <dbReference type="ChEBI" id="CHEBI:64076"/>
    </ligand>
</feature>
<comment type="catalytic activity">
    <reaction evidence="15 17 19">
        <text>(6S)-NADHX + ADP = AMP + phosphate + NADH + H(+)</text>
        <dbReference type="Rhea" id="RHEA:32223"/>
        <dbReference type="ChEBI" id="CHEBI:15378"/>
        <dbReference type="ChEBI" id="CHEBI:43474"/>
        <dbReference type="ChEBI" id="CHEBI:57945"/>
        <dbReference type="ChEBI" id="CHEBI:64074"/>
        <dbReference type="ChEBI" id="CHEBI:456215"/>
        <dbReference type="ChEBI" id="CHEBI:456216"/>
        <dbReference type="EC" id="4.2.1.136"/>
    </reaction>
</comment>
<keyword evidence="9 18" id="KW-0630">Potassium</keyword>
<comment type="similarity">
    <text evidence="18">Belongs to the NnrE/AIBP family.</text>
</comment>
<organism evidence="22 23">
    <name type="scientific">Microbacter margulisiae</name>
    <dbReference type="NCBI Taxonomy" id="1350067"/>
    <lineage>
        <taxon>Bacteria</taxon>
        <taxon>Pseudomonadati</taxon>
        <taxon>Bacteroidota</taxon>
        <taxon>Bacteroidia</taxon>
        <taxon>Bacteroidales</taxon>
        <taxon>Porphyromonadaceae</taxon>
        <taxon>Microbacter</taxon>
    </lineage>
</organism>
<evidence type="ECO:0000256" key="14">
    <source>
        <dbReference type="ARBA" id="ARBA00025153"/>
    </source>
</evidence>
<reference evidence="22 23" key="1">
    <citation type="submission" date="2020-08" db="EMBL/GenBank/DDBJ databases">
        <title>Genomic Encyclopedia of Type Strains, Phase IV (KMG-IV): sequencing the most valuable type-strain genomes for metagenomic binning, comparative biology and taxonomic classification.</title>
        <authorList>
            <person name="Goeker M."/>
        </authorList>
    </citation>
    <scope>NUCLEOTIDE SEQUENCE [LARGE SCALE GENOMIC DNA]</scope>
    <source>
        <strain evidence="22 23">DSM 27471</strain>
    </source>
</reference>
<evidence type="ECO:0000313" key="23">
    <source>
        <dbReference type="Proteomes" id="UP000544222"/>
    </source>
</evidence>
<evidence type="ECO:0000259" key="21">
    <source>
        <dbReference type="PROSITE" id="PS51385"/>
    </source>
</evidence>
<comment type="similarity">
    <text evidence="3 19">In the N-terminal section; belongs to the NnrE/AIBP family.</text>
</comment>
<comment type="catalytic activity">
    <reaction evidence="16 17 19">
        <text>(6S)-NADPHX + ADP = AMP + phosphate + NADPH + H(+)</text>
        <dbReference type="Rhea" id="RHEA:32235"/>
        <dbReference type="ChEBI" id="CHEBI:15378"/>
        <dbReference type="ChEBI" id="CHEBI:43474"/>
        <dbReference type="ChEBI" id="CHEBI:57783"/>
        <dbReference type="ChEBI" id="CHEBI:64076"/>
        <dbReference type="ChEBI" id="CHEBI:456215"/>
        <dbReference type="ChEBI" id="CHEBI:456216"/>
        <dbReference type="EC" id="4.2.1.136"/>
    </reaction>
</comment>
<comment type="subunit">
    <text evidence="17">Homotetramer.</text>
</comment>
<sequence length="504" mass="53463">MKILSANAIRKVDAYTIEHEPVSDYGLMQRAAGALTEWLLERIPSGTHVVVLAGSGNNGGDALVAARLLMLSGFSVSTYCCHHQVTVSPTCIIAKDALLAIPDADCKEVAGRDFFPRIESTDWVIDGLFGSGLNRPLQGLAVDCVQLVNRSGATVVAIDVPSGLPTDGDFVVDPELCIHATYTLTFQLPKLSFLFAEHELLTGEWSVLDIGLNRNAIENAETSFHMITHDDAAALLHQRAKFAHKGHFGHALMIGGSRGKIGAVVLASRACLHSGVGLLSVHLPQGGELVLHTAVPEAMVEADQNEKYVTHVEISGKHNAVGIGCGLGTHPQTAKALEDILTRAICPMVIDADALNLIATHPELKSLLSANTIVTPHPVEFDRLAGKSSSGAERLENARQWAVDHQCVVVLKGAYTAVINALGEVWFNSTGNPGMATAGSGDVLTGILLALLAQDYDPFDAARLGVYLHGLAGDLASNATSQEFLTAGVLIDFLGSAFKKMQKE</sequence>
<comment type="similarity">
    <text evidence="4 19">In the C-terminal section; belongs to the NnrD/CARKD family.</text>
</comment>
<feature type="domain" description="YjeF N-terminal" evidence="21">
    <location>
        <begin position="9"/>
        <end position="218"/>
    </location>
</feature>
<keyword evidence="8 17" id="KW-0521">NADP</keyword>
<feature type="binding site" evidence="18">
    <location>
        <position position="126"/>
    </location>
    <ligand>
        <name>K(+)</name>
        <dbReference type="ChEBI" id="CHEBI:29103"/>
    </ligand>
</feature>
<dbReference type="GO" id="GO:0052855">
    <property type="term" value="F:ADP-dependent NAD(P)H-hydrate dehydratase activity"/>
    <property type="evidence" value="ECO:0007669"/>
    <property type="project" value="UniProtKB-UniRule"/>
</dbReference>
<comment type="cofactor">
    <cofactor evidence="17">
        <name>Mg(2+)</name>
        <dbReference type="ChEBI" id="CHEBI:18420"/>
    </cofactor>
</comment>
<dbReference type="NCBIfam" id="TIGR00197">
    <property type="entry name" value="yjeF_nterm"/>
    <property type="match status" value="1"/>
</dbReference>
<name>A0A7W5H2R6_9PORP</name>
<dbReference type="NCBIfam" id="TIGR00196">
    <property type="entry name" value="yjeF_cterm"/>
    <property type="match status" value="1"/>
</dbReference>
<evidence type="ECO:0000256" key="2">
    <source>
        <dbReference type="ARBA" id="ARBA00000909"/>
    </source>
</evidence>
<feature type="binding site" evidence="17">
    <location>
        <position position="263"/>
    </location>
    <ligand>
        <name>(6S)-NADPHX</name>
        <dbReference type="ChEBI" id="CHEBI:64076"/>
    </ligand>
</feature>
<evidence type="ECO:0000256" key="13">
    <source>
        <dbReference type="ARBA" id="ARBA00023268"/>
    </source>
</evidence>
<feature type="binding site" evidence="17">
    <location>
        <position position="326"/>
    </location>
    <ligand>
        <name>(6S)-NADPHX</name>
        <dbReference type="ChEBI" id="CHEBI:64076"/>
    </ligand>
</feature>
<dbReference type="InterPro" id="IPR030677">
    <property type="entry name" value="Nnr"/>
</dbReference>
<accession>A0A7W5H2R6</accession>
<keyword evidence="5 18" id="KW-0479">Metal-binding</keyword>
<feature type="binding site" evidence="18">
    <location>
        <position position="159"/>
    </location>
    <ligand>
        <name>(6S)-NADPHX</name>
        <dbReference type="ChEBI" id="CHEBI:64076"/>
    </ligand>
</feature>
<comment type="caution">
    <text evidence="22">The sequence shown here is derived from an EMBL/GenBank/DDBJ whole genome shotgun (WGS) entry which is preliminary data.</text>
</comment>
<dbReference type="GO" id="GO:0046496">
    <property type="term" value="P:nicotinamide nucleotide metabolic process"/>
    <property type="evidence" value="ECO:0007669"/>
    <property type="project" value="UniProtKB-UniRule"/>
</dbReference>
<dbReference type="GO" id="GO:0005524">
    <property type="term" value="F:ATP binding"/>
    <property type="evidence" value="ECO:0007669"/>
    <property type="project" value="UniProtKB-UniRule"/>
</dbReference>
<comment type="cofactor">
    <cofactor evidence="18 19">
        <name>K(+)</name>
        <dbReference type="ChEBI" id="CHEBI:29103"/>
    </cofactor>
    <text evidence="18 19">Binds 1 potassium ion per subunit.</text>
</comment>
<dbReference type="AlphaFoldDB" id="A0A7W5H2R6"/>
<evidence type="ECO:0000256" key="8">
    <source>
        <dbReference type="ARBA" id="ARBA00022857"/>
    </source>
</evidence>